<feature type="transmembrane region" description="Helical" evidence="9">
    <location>
        <begin position="72"/>
        <end position="93"/>
    </location>
</feature>
<feature type="transmembrane region" description="Helical" evidence="9">
    <location>
        <begin position="105"/>
        <end position="127"/>
    </location>
</feature>
<dbReference type="PANTHER" id="PTHR32243">
    <property type="entry name" value="MALTOSE TRANSPORT SYSTEM PERMEASE-RELATED"/>
    <property type="match status" value="1"/>
</dbReference>
<evidence type="ECO:0000256" key="9">
    <source>
        <dbReference type="RuleBase" id="RU363032"/>
    </source>
</evidence>
<protein>
    <submittedName>
        <fullName evidence="11">Carbohydrate ABC transporter permease</fullName>
    </submittedName>
</protein>
<feature type="domain" description="ABC transmembrane type-1" evidence="10">
    <location>
        <begin position="68"/>
        <end position="261"/>
    </location>
</feature>
<evidence type="ECO:0000256" key="7">
    <source>
        <dbReference type="ARBA" id="ARBA00022989"/>
    </source>
</evidence>
<dbReference type="GO" id="GO:0015423">
    <property type="term" value="F:ABC-type maltose transporter activity"/>
    <property type="evidence" value="ECO:0007669"/>
    <property type="project" value="TreeGrafter"/>
</dbReference>
<reference evidence="11 12" key="1">
    <citation type="submission" date="2018-01" db="EMBL/GenBank/DDBJ databases">
        <title>Bacillales members from the olive rhizosphere are effective biological control agents against Verticillium dahliae.</title>
        <authorList>
            <person name="Gomez-Lama C."/>
            <person name="Legarda G."/>
            <person name="Ruano-Rosa D."/>
            <person name="Pizarro-Tobias P."/>
            <person name="Valverde-Corredor A."/>
            <person name="Niqui J.L."/>
            <person name="Trivino J.C."/>
            <person name="Roca A."/>
            <person name="Mercado-Blanco J."/>
        </authorList>
    </citation>
    <scope>NUCLEOTIDE SEQUENCE [LARGE SCALE GENOMIC DNA]</scope>
    <source>
        <strain evidence="11 12">PIC167</strain>
    </source>
</reference>
<dbReference type="PROSITE" id="PS50928">
    <property type="entry name" value="ABC_TM1"/>
    <property type="match status" value="1"/>
</dbReference>
<evidence type="ECO:0000256" key="1">
    <source>
        <dbReference type="ARBA" id="ARBA00004651"/>
    </source>
</evidence>
<evidence type="ECO:0000256" key="3">
    <source>
        <dbReference type="ARBA" id="ARBA00022448"/>
    </source>
</evidence>
<dbReference type="CDD" id="cd06261">
    <property type="entry name" value="TM_PBP2"/>
    <property type="match status" value="1"/>
</dbReference>
<evidence type="ECO:0000259" key="10">
    <source>
        <dbReference type="PROSITE" id="PS50928"/>
    </source>
</evidence>
<dbReference type="SUPFAM" id="SSF161098">
    <property type="entry name" value="MetI-like"/>
    <property type="match status" value="1"/>
</dbReference>
<accession>A0A4U2PZF1</accession>
<dbReference type="OrthoDB" id="9810086at2"/>
<dbReference type="Proteomes" id="UP000308114">
    <property type="component" value="Unassembled WGS sequence"/>
</dbReference>
<feature type="transmembrane region" description="Helical" evidence="9">
    <location>
        <begin position="184"/>
        <end position="202"/>
    </location>
</feature>
<dbReference type="Pfam" id="PF00528">
    <property type="entry name" value="BPD_transp_1"/>
    <property type="match status" value="1"/>
</dbReference>
<proteinExistence type="inferred from homology"/>
<feature type="transmembrane region" description="Helical" evidence="9">
    <location>
        <begin position="9"/>
        <end position="31"/>
    </location>
</feature>
<dbReference type="Gene3D" id="1.10.3720.10">
    <property type="entry name" value="MetI-like"/>
    <property type="match status" value="1"/>
</dbReference>
<dbReference type="InterPro" id="IPR035906">
    <property type="entry name" value="MetI-like_sf"/>
</dbReference>
<dbReference type="InterPro" id="IPR000515">
    <property type="entry name" value="MetI-like"/>
</dbReference>
<keyword evidence="6 9" id="KW-0812">Transmembrane</keyword>
<evidence type="ECO:0000256" key="4">
    <source>
        <dbReference type="ARBA" id="ARBA00022475"/>
    </source>
</evidence>
<dbReference type="GO" id="GO:0005886">
    <property type="term" value="C:plasma membrane"/>
    <property type="evidence" value="ECO:0007669"/>
    <property type="project" value="UniProtKB-SubCell"/>
</dbReference>
<dbReference type="RefSeq" id="WP_052646828.1">
    <property type="nucleotide sequence ID" value="NZ_JTHP01000048.1"/>
</dbReference>
<dbReference type="EMBL" id="PNXQ01000012">
    <property type="protein sequence ID" value="TKH44140.1"/>
    <property type="molecule type" value="Genomic_DNA"/>
</dbReference>
<name>A0A4U2PZF1_9BACL</name>
<comment type="subcellular location">
    <subcellularLocation>
        <location evidence="1 9">Cell membrane</location>
        <topology evidence="1 9">Multi-pass membrane protein</topology>
    </subcellularLocation>
</comment>
<comment type="caution">
    <text evidence="11">The sequence shown here is derived from an EMBL/GenBank/DDBJ whole genome shotgun (WGS) entry which is preliminary data.</text>
</comment>
<dbReference type="GO" id="GO:0042956">
    <property type="term" value="P:maltodextrin transmembrane transport"/>
    <property type="evidence" value="ECO:0007669"/>
    <property type="project" value="TreeGrafter"/>
</dbReference>
<feature type="transmembrane region" description="Helical" evidence="9">
    <location>
        <begin position="133"/>
        <end position="154"/>
    </location>
</feature>
<keyword evidence="8 9" id="KW-0472">Membrane</keyword>
<evidence type="ECO:0000256" key="5">
    <source>
        <dbReference type="ARBA" id="ARBA00022597"/>
    </source>
</evidence>
<comment type="similarity">
    <text evidence="2">Belongs to the binding-protein-dependent transport system permease family. MalFG subfamily.</text>
</comment>
<sequence>MSTTTVKKLLVHTYLLLFTMPIVGMIIWYFLSATFNSTTGQFSLENFNFVKEPVEYAGVNLPAIWPIVLNTLVYSFLIVVIEIFIAVPAAYAFSRLDFKGKLGAMKFLFLMRSFPGITLIIATFFILVQMNLVNTYLGVILVAISGSLPGRVYIMKGFFDEVPWDLEWAAMVDGCTRFRALMKVLVPYVLPGIGAIAVFAFLGAYGEWFLFKLFIFDDNMLTLAGYLSRLVTKENVIMNYGLITAIGLFYTIPLVVFYIFTQKVFLKVNLGGAKQV</sequence>
<dbReference type="PANTHER" id="PTHR32243:SF50">
    <property type="entry name" value="MALTOSE_MALTODEXTRIN TRANSPORT SYSTEM PERMEASE PROTEIN MALG"/>
    <property type="match status" value="1"/>
</dbReference>
<keyword evidence="4" id="KW-1003">Cell membrane</keyword>
<keyword evidence="3 9" id="KW-0813">Transport</keyword>
<evidence type="ECO:0000256" key="2">
    <source>
        <dbReference type="ARBA" id="ARBA00009047"/>
    </source>
</evidence>
<organism evidence="11 12">
    <name type="scientific">Paenibacillus terrae</name>
    <dbReference type="NCBI Taxonomy" id="159743"/>
    <lineage>
        <taxon>Bacteria</taxon>
        <taxon>Bacillati</taxon>
        <taxon>Bacillota</taxon>
        <taxon>Bacilli</taxon>
        <taxon>Bacillales</taxon>
        <taxon>Paenibacillaceae</taxon>
        <taxon>Paenibacillus</taxon>
    </lineage>
</organism>
<feature type="transmembrane region" description="Helical" evidence="9">
    <location>
        <begin position="240"/>
        <end position="260"/>
    </location>
</feature>
<dbReference type="InterPro" id="IPR050901">
    <property type="entry name" value="BP-dep_ABC_trans_perm"/>
</dbReference>
<keyword evidence="7 9" id="KW-1133">Transmembrane helix</keyword>
<evidence type="ECO:0000313" key="11">
    <source>
        <dbReference type="EMBL" id="TKH44140.1"/>
    </source>
</evidence>
<gene>
    <name evidence="11" type="ORF">C1I60_12405</name>
</gene>
<evidence type="ECO:0000313" key="12">
    <source>
        <dbReference type="Proteomes" id="UP000308114"/>
    </source>
</evidence>
<keyword evidence="5" id="KW-0762">Sugar transport</keyword>
<evidence type="ECO:0000256" key="6">
    <source>
        <dbReference type="ARBA" id="ARBA00022692"/>
    </source>
</evidence>
<dbReference type="AlphaFoldDB" id="A0A4U2PZF1"/>
<evidence type="ECO:0000256" key="8">
    <source>
        <dbReference type="ARBA" id="ARBA00023136"/>
    </source>
</evidence>